<protein>
    <submittedName>
        <fullName evidence="1">Uncharacterized protein</fullName>
    </submittedName>
</protein>
<sequence>MPPRRFFCKKAVKWLFCMNFKGKRHTKQHDIHIPTSAVE</sequence>
<reference evidence="1" key="2">
    <citation type="journal article" date="2015" name="Fish Shellfish Immunol.">
        <title>Early steps in the European eel (Anguilla anguilla)-Vibrio vulnificus interaction in the gills: Role of the RtxA13 toxin.</title>
        <authorList>
            <person name="Callol A."/>
            <person name="Pajuelo D."/>
            <person name="Ebbesson L."/>
            <person name="Teles M."/>
            <person name="MacKenzie S."/>
            <person name="Amaro C."/>
        </authorList>
    </citation>
    <scope>NUCLEOTIDE SEQUENCE</scope>
</reference>
<proteinExistence type="predicted"/>
<accession>A0A0E9RHP6</accession>
<organism evidence="1">
    <name type="scientific">Anguilla anguilla</name>
    <name type="common">European freshwater eel</name>
    <name type="synonym">Muraena anguilla</name>
    <dbReference type="NCBI Taxonomy" id="7936"/>
    <lineage>
        <taxon>Eukaryota</taxon>
        <taxon>Metazoa</taxon>
        <taxon>Chordata</taxon>
        <taxon>Craniata</taxon>
        <taxon>Vertebrata</taxon>
        <taxon>Euteleostomi</taxon>
        <taxon>Actinopterygii</taxon>
        <taxon>Neopterygii</taxon>
        <taxon>Teleostei</taxon>
        <taxon>Anguilliformes</taxon>
        <taxon>Anguillidae</taxon>
        <taxon>Anguilla</taxon>
    </lineage>
</organism>
<name>A0A0E9RHP6_ANGAN</name>
<evidence type="ECO:0000313" key="1">
    <source>
        <dbReference type="EMBL" id="JAH27853.1"/>
    </source>
</evidence>
<dbReference type="AlphaFoldDB" id="A0A0E9RHP6"/>
<reference evidence="1" key="1">
    <citation type="submission" date="2014-11" db="EMBL/GenBank/DDBJ databases">
        <authorList>
            <person name="Amaro Gonzalez C."/>
        </authorList>
    </citation>
    <scope>NUCLEOTIDE SEQUENCE</scope>
</reference>
<dbReference type="EMBL" id="GBXM01080724">
    <property type="protein sequence ID" value="JAH27853.1"/>
    <property type="molecule type" value="Transcribed_RNA"/>
</dbReference>